<dbReference type="Proteomes" id="UP001152799">
    <property type="component" value="Chromosome 9"/>
</dbReference>
<keyword evidence="2" id="KW-1185">Reference proteome</keyword>
<dbReference type="EMBL" id="OU892285">
    <property type="protein sequence ID" value="CAG9773255.1"/>
    <property type="molecule type" value="Genomic_DNA"/>
</dbReference>
<name>A0A9N9QNK4_9CUCU</name>
<dbReference type="Gene3D" id="1.10.150.50">
    <property type="entry name" value="Transcription Factor, Ets-1"/>
    <property type="match status" value="1"/>
</dbReference>
<reference evidence="1" key="1">
    <citation type="submission" date="2022-01" db="EMBL/GenBank/DDBJ databases">
        <authorList>
            <person name="King R."/>
        </authorList>
    </citation>
    <scope>NUCLEOTIDE SEQUENCE</scope>
</reference>
<organism evidence="1 2">
    <name type="scientific">Ceutorhynchus assimilis</name>
    <name type="common">cabbage seed weevil</name>
    <dbReference type="NCBI Taxonomy" id="467358"/>
    <lineage>
        <taxon>Eukaryota</taxon>
        <taxon>Metazoa</taxon>
        <taxon>Ecdysozoa</taxon>
        <taxon>Arthropoda</taxon>
        <taxon>Hexapoda</taxon>
        <taxon>Insecta</taxon>
        <taxon>Pterygota</taxon>
        <taxon>Neoptera</taxon>
        <taxon>Endopterygota</taxon>
        <taxon>Coleoptera</taxon>
        <taxon>Polyphaga</taxon>
        <taxon>Cucujiformia</taxon>
        <taxon>Curculionidae</taxon>
        <taxon>Ceutorhynchinae</taxon>
        <taxon>Ceutorhynchus</taxon>
    </lineage>
</organism>
<dbReference type="InterPro" id="IPR013761">
    <property type="entry name" value="SAM/pointed_sf"/>
</dbReference>
<evidence type="ECO:0000313" key="2">
    <source>
        <dbReference type="Proteomes" id="UP001152799"/>
    </source>
</evidence>
<gene>
    <name evidence="1" type="ORF">CEUTPL_LOCUS13652</name>
</gene>
<accession>A0A9N9QNK4</accession>
<sequence>MDKPGPSSRFLDEDNSLEQFLRNRGISEDTIQYFIDQNIDVPAIQIMEESKLQEFIPRYGDRLALRNFCKQYLAPKK</sequence>
<protein>
    <submittedName>
        <fullName evidence="1">Uncharacterized protein</fullName>
    </submittedName>
</protein>
<dbReference type="AlphaFoldDB" id="A0A9N9QNK4"/>
<proteinExistence type="predicted"/>
<evidence type="ECO:0000313" key="1">
    <source>
        <dbReference type="EMBL" id="CAG9773255.1"/>
    </source>
</evidence>
<dbReference type="OrthoDB" id="6745199at2759"/>